<proteinExistence type="predicted"/>
<dbReference type="Proteomes" id="UP001433508">
    <property type="component" value="Unassembled WGS sequence"/>
</dbReference>
<sequence>MSTTPTSATIPIDEFQAKLQEAVVARGAIYQSIQVLIFSFEEDATGADEDAYTFQVV</sequence>
<reference evidence="2" key="1">
    <citation type="journal article" date="2024" name="Front. Bioeng. Biotechnol.">
        <title>Genome-scale model development and genomic sequencing of the oleaginous clade Lipomyces.</title>
        <authorList>
            <person name="Czajka J.J."/>
            <person name="Han Y."/>
            <person name="Kim J."/>
            <person name="Mondo S.J."/>
            <person name="Hofstad B.A."/>
            <person name="Robles A."/>
            <person name="Haridas S."/>
            <person name="Riley R."/>
            <person name="LaButti K."/>
            <person name="Pangilinan J."/>
            <person name="Andreopoulos W."/>
            <person name="Lipzen A."/>
            <person name="Yan J."/>
            <person name="Wang M."/>
            <person name="Ng V."/>
            <person name="Grigoriev I.V."/>
            <person name="Spatafora J.W."/>
            <person name="Magnuson J.K."/>
            <person name="Baker S.E."/>
            <person name="Pomraning K.R."/>
        </authorList>
    </citation>
    <scope>NUCLEOTIDE SEQUENCE [LARGE SCALE GENOMIC DNA]</scope>
    <source>
        <strain evidence="2">CBS 7786</strain>
    </source>
</reference>
<protein>
    <submittedName>
        <fullName evidence="1">Uncharacterized protein</fullName>
    </submittedName>
</protein>
<keyword evidence="2" id="KW-1185">Reference proteome</keyword>
<comment type="caution">
    <text evidence="1">The sequence shown here is derived from an EMBL/GenBank/DDBJ whole genome shotgun (WGS) entry which is preliminary data.</text>
</comment>
<evidence type="ECO:0000313" key="1">
    <source>
        <dbReference type="EMBL" id="KAK9239411.1"/>
    </source>
</evidence>
<evidence type="ECO:0000313" key="2">
    <source>
        <dbReference type="Proteomes" id="UP001433508"/>
    </source>
</evidence>
<gene>
    <name evidence="1" type="ORF">V1525DRAFT_397999</name>
</gene>
<dbReference type="EMBL" id="MU971346">
    <property type="protein sequence ID" value="KAK9239411.1"/>
    <property type="molecule type" value="Genomic_DNA"/>
</dbReference>
<name>A0ACC3T6W6_LIPKO</name>
<accession>A0ACC3T6W6</accession>
<organism evidence="1 2">
    <name type="scientific">Lipomyces kononenkoae</name>
    <name type="common">Yeast</name>
    <dbReference type="NCBI Taxonomy" id="34357"/>
    <lineage>
        <taxon>Eukaryota</taxon>
        <taxon>Fungi</taxon>
        <taxon>Dikarya</taxon>
        <taxon>Ascomycota</taxon>
        <taxon>Saccharomycotina</taxon>
        <taxon>Lipomycetes</taxon>
        <taxon>Lipomycetales</taxon>
        <taxon>Lipomycetaceae</taxon>
        <taxon>Lipomyces</taxon>
    </lineage>
</organism>